<gene>
    <name evidence="3" type="ORF">PS9374_04828</name>
</gene>
<feature type="region of interest" description="Disordered" evidence="1">
    <location>
        <begin position="29"/>
        <end position="75"/>
    </location>
</feature>
<dbReference type="Proteomes" id="UP000077701">
    <property type="component" value="Unassembled WGS sequence"/>
</dbReference>
<dbReference type="STRING" id="161355.PS9374_04828"/>
<reference evidence="3 4" key="1">
    <citation type="journal article" date="2016" name="Genome Announc.">
        <title>Draft Genome Sequence of Planomonospora sphaerica JCM9374, a Rare Actinomycete.</title>
        <authorList>
            <person name="Dohra H."/>
            <person name="Suzuki T."/>
            <person name="Inoue Y."/>
            <person name="Kodani S."/>
        </authorList>
    </citation>
    <scope>NUCLEOTIDE SEQUENCE [LARGE SCALE GENOMIC DNA]</scope>
    <source>
        <strain evidence="3 4">JCM 9374</strain>
    </source>
</reference>
<reference evidence="4" key="2">
    <citation type="submission" date="2016-04" db="EMBL/GenBank/DDBJ databases">
        <title>Planomonospora sphaerica JCM9374 whole genome shotgun sequence.</title>
        <authorList>
            <person name="Suzuki T."/>
            <person name="Dohra H."/>
            <person name="Kodani S."/>
        </authorList>
    </citation>
    <scope>NUCLEOTIDE SEQUENCE [LARGE SCALE GENOMIC DNA]</scope>
    <source>
        <strain evidence="4">JCM 9374</strain>
    </source>
</reference>
<sequence length="246" mass="26429">MIWERAESGTPKWRSALAAGVAGAALLGASGPAFASSPEEPQPSAREAADPTGEIPVDQPQAPAPQAIPVDELPLNEKDKRLVEKARSANLSAAAGDVKADSAAALAAATTWCGNWLADPGNAVNVSAVPGTEMRWPRAGSDNPTNNLFWWWKVNQGTASGATFGWSKAYHSDGFQFAGGRITTGWWDNAGDPHFCGWGSSQYRSLDTWSDWVLGSYTAGIRKSEATYIRAHFYHDGWDYGTRKSW</sequence>
<evidence type="ECO:0000256" key="1">
    <source>
        <dbReference type="SAM" id="MobiDB-lite"/>
    </source>
</evidence>
<organism evidence="3 4">
    <name type="scientific">Planomonospora sphaerica</name>
    <dbReference type="NCBI Taxonomy" id="161355"/>
    <lineage>
        <taxon>Bacteria</taxon>
        <taxon>Bacillati</taxon>
        <taxon>Actinomycetota</taxon>
        <taxon>Actinomycetes</taxon>
        <taxon>Streptosporangiales</taxon>
        <taxon>Streptosporangiaceae</taxon>
        <taxon>Planomonospora</taxon>
    </lineage>
</organism>
<proteinExistence type="predicted"/>
<keyword evidence="4" id="KW-1185">Reference proteome</keyword>
<keyword evidence="2" id="KW-0732">Signal</keyword>
<name>A0A171DK10_9ACTN</name>
<evidence type="ECO:0000313" key="4">
    <source>
        <dbReference type="Proteomes" id="UP000077701"/>
    </source>
</evidence>
<feature type="signal peptide" evidence="2">
    <location>
        <begin position="1"/>
        <end position="35"/>
    </location>
</feature>
<evidence type="ECO:0000313" key="3">
    <source>
        <dbReference type="EMBL" id="GAT69157.1"/>
    </source>
</evidence>
<feature type="chain" id="PRO_5007905798" evidence="2">
    <location>
        <begin position="36"/>
        <end position="246"/>
    </location>
</feature>
<accession>A0A171DK10</accession>
<dbReference type="EMBL" id="BDCX01000012">
    <property type="protein sequence ID" value="GAT69157.1"/>
    <property type="molecule type" value="Genomic_DNA"/>
</dbReference>
<evidence type="ECO:0000256" key="2">
    <source>
        <dbReference type="SAM" id="SignalP"/>
    </source>
</evidence>
<protein>
    <submittedName>
        <fullName evidence="3">Uncharacterized protein</fullName>
    </submittedName>
</protein>
<feature type="compositionally biased region" description="Low complexity" evidence="1">
    <location>
        <begin position="55"/>
        <end position="71"/>
    </location>
</feature>
<dbReference type="AlphaFoldDB" id="A0A171DK10"/>
<comment type="caution">
    <text evidence="3">The sequence shown here is derived from an EMBL/GenBank/DDBJ whole genome shotgun (WGS) entry which is preliminary data.</text>
</comment>